<proteinExistence type="predicted"/>
<organism evidence="3">
    <name type="scientific">Erwinia amylovora ATCC BAA-2158</name>
    <dbReference type="NCBI Taxonomy" id="889211"/>
    <lineage>
        <taxon>Bacteria</taxon>
        <taxon>Pseudomonadati</taxon>
        <taxon>Pseudomonadota</taxon>
        <taxon>Gammaproteobacteria</taxon>
        <taxon>Enterobacterales</taxon>
        <taxon>Erwiniaceae</taxon>
        <taxon>Erwinia</taxon>
    </lineage>
</organism>
<evidence type="ECO:0000259" key="2">
    <source>
        <dbReference type="SMART" id="SM00471"/>
    </source>
</evidence>
<dbReference type="PANTHER" id="PTHR46246:SF1">
    <property type="entry name" value="GUANOSINE-3',5'-BIS(DIPHOSPHATE) 3'-PYROPHOSPHOHYDROLASE MESH1"/>
    <property type="match status" value="1"/>
</dbReference>
<dbReference type="InterPro" id="IPR052194">
    <property type="entry name" value="MESH1"/>
</dbReference>
<dbReference type="GO" id="GO:0008893">
    <property type="term" value="F:guanosine-3',5'-bis(diphosphate) 3'-diphosphatase activity"/>
    <property type="evidence" value="ECO:0007669"/>
    <property type="project" value="TreeGrafter"/>
</dbReference>
<evidence type="ECO:0000256" key="1">
    <source>
        <dbReference type="SAM" id="MobiDB-lite"/>
    </source>
</evidence>
<reference evidence="3" key="1">
    <citation type="journal article" date="2011" name="J. Bacteriol.">
        <title>Genome Sequence of an Erwinia amylovora Strain with Pathogenicity Restricted to Rubus Plants.</title>
        <authorList>
            <person name="Powney R."/>
            <person name="Smits T.H."/>
            <person name="Sawbridge T."/>
            <person name="Frey B."/>
            <person name="Blom J."/>
            <person name="Frey J.E."/>
            <person name="Plummer K.M."/>
            <person name="Beer S.V."/>
            <person name="Luck J."/>
            <person name="Duffy B."/>
            <person name="Rodoni B."/>
        </authorList>
    </citation>
    <scope>NUCLEOTIDE SEQUENCE</scope>
    <source>
        <strain evidence="3">ATCC BAA-2158</strain>
    </source>
</reference>
<feature type="region of interest" description="Disordered" evidence="1">
    <location>
        <begin position="1"/>
        <end position="22"/>
    </location>
</feature>
<evidence type="ECO:0000313" key="3">
    <source>
        <dbReference type="EMBL" id="CBX82523.1"/>
    </source>
</evidence>
<dbReference type="SUPFAM" id="SSF109604">
    <property type="entry name" value="HD-domain/PDEase-like"/>
    <property type="match status" value="1"/>
</dbReference>
<gene>
    <name evidence="3" type="ORF">EAIL5_3703</name>
</gene>
<protein>
    <submittedName>
        <fullName evidence="3">Metal dependent phosphohydrolase</fullName>
    </submittedName>
</protein>
<sequence length="206" mass="22994">MHTVEERAHRYARKAHAEAGQRRKYTDEPYIVHPAAVVALVRSVSHNEEMLAAAWLHDTVEDTASTLNDIRRHFGGTIASLVEMLTNRGDTAGQSRIARKIAHFRHTQQASPAAQTIKLADIIDNTRSIIHYDPQFARVYLVEKRVQIALLTAGNAALMQQAKQIAEQGIRQLGQPPHNVPASWFERQEAKYRQAINAAAGNASYS</sequence>
<dbReference type="AlphaFoldDB" id="E5BAL6"/>
<dbReference type="Pfam" id="PF13328">
    <property type="entry name" value="HD_4"/>
    <property type="match status" value="1"/>
</dbReference>
<dbReference type="EMBL" id="FR719198">
    <property type="protein sequence ID" value="CBX82523.1"/>
    <property type="molecule type" value="Genomic_DNA"/>
</dbReference>
<feature type="domain" description="HD/PDEase" evidence="2">
    <location>
        <begin position="26"/>
        <end position="135"/>
    </location>
</feature>
<name>E5BAL6_ERWAM</name>
<dbReference type="SMART" id="SM00471">
    <property type="entry name" value="HDc"/>
    <property type="match status" value="1"/>
</dbReference>
<accession>E5BAL6</accession>
<dbReference type="PANTHER" id="PTHR46246">
    <property type="entry name" value="GUANOSINE-3',5'-BIS(DIPHOSPHATE) 3'-PYROPHOSPHOHYDROLASE MESH1"/>
    <property type="match status" value="1"/>
</dbReference>
<keyword evidence="3" id="KW-0378">Hydrolase</keyword>
<dbReference type="InterPro" id="IPR003607">
    <property type="entry name" value="HD/PDEase_dom"/>
</dbReference>
<dbReference type="Gene3D" id="1.10.3210.10">
    <property type="entry name" value="Hypothetical protein af1432"/>
    <property type="match status" value="1"/>
</dbReference>